<keyword evidence="8" id="KW-0496">Mitochondrion</keyword>
<evidence type="ECO:0000313" key="11">
    <source>
        <dbReference type="Proteomes" id="UP000032180"/>
    </source>
</evidence>
<dbReference type="PANTHER" id="PTHR45671">
    <property type="entry name" value="SOLUTE CARRIER FAMILY 25 (MITOCHONDRIAL CARRIER PHOSPHATE CARRIER), MEMBER 3, LIKE-RELATED-RELATED"/>
    <property type="match status" value="1"/>
</dbReference>
<dbReference type="InterPro" id="IPR023395">
    <property type="entry name" value="MCP_dom_sf"/>
</dbReference>
<dbReference type="GO" id="GO:1990547">
    <property type="term" value="P:mitochondrial phosphate ion transmembrane transport"/>
    <property type="evidence" value="ECO:0007669"/>
    <property type="project" value="InterPro"/>
</dbReference>
<accession>A0A0D9WN59</accession>
<keyword evidence="6" id="KW-0999">Mitochondrion inner membrane</keyword>
<evidence type="ECO:0000256" key="2">
    <source>
        <dbReference type="ARBA" id="ARBA00006375"/>
    </source>
</evidence>
<keyword evidence="5" id="KW-0677">Repeat</keyword>
<protein>
    <submittedName>
        <fullName evidence="10">Uncharacterized protein</fullName>
    </submittedName>
</protein>
<evidence type="ECO:0000256" key="9">
    <source>
        <dbReference type="ARBA" id="ARBA00023136"/>
    </source>
</evidence>
<keyword evidence="4" id="KW-0812">Transmembrane</keyword>
<dbReference type="SUPFAM" id="SSF103506">
    <property type="entry name" value="Mitochondrial carrier"/>
    <property type="match status" value="1"/>
</dbReference>
<evidence type="ECO:0000256" key="6">
    <source>
        <dbReference type="ARBA" id="ARBA00022792"/>
    </source>
</evidence>
<reference evidence="10" key="3">
    <citation type="submission" date="2015-04" db="UniProtKB">
        <authorList>
            <consortium name="EnsemblPlants"/>
        </authorList>
    </citation>
    <scope>IDENTIFICATION</scope>
</reference>
<reference evidence="11" key="2">
    <citation type="submission" date="2013-12" db="EMBL/GenBank/DDBJ databases">
        <authorList>
            <person name="Yu Y."/>
            <person name="Lee S."/>
            <person name="de Baynast K."/>
            <person name="Wissotski M."/>
            <person name="Liu L."/>
            <person name="Talag J."/>
            <person name="Goicoechea J."/>
            <person name="Angelova A."/>
            <person name="Jetty R."/>
            <person name="Kudrna D."/>
            <person name="Golser W."/>
            <person name="Rivera L."/>
            <person name="Zhang J."/>
            <person name="Wing R."/>
        </authorList>
    </citation>
    <scope>NUCLEOTIDE SEQUENCE</scope>
</reference>
<evidence type="ECO:0000256" key="7">
    <source>
        <dbReference type="ARBA" id="ARBA00022989"/>
    </source>
</evidence>
<comment type="similarity">
    <text evidence="2">Belongs to the mitochondrial carrier (TC 2.A.29) family.</text>
</comment>
<proteinExistence type="inferred from homology"/>
<comment type="subcellular location">
    <subcellularLocation>
        <location evidence="1">Mitochondrion inner membrane</location>
        <topology evidence="1">Multi-pass membrane protein</topology>
    </subcellularLocation>
</comment>
<dbReference type="Proteomes" id="UP000032180">
    <property type="component" value="Chromosome 6"/>
</dbReference>
<name>A0A0D9WN59_9ORYZ</name>
<dbReference type="GO" id="GO:0005315">
    <property type="term" value="F:phosphate transmembrane transporter activity"/>
    <property type="evidence" value="ECO:0007669"/>
    <property type="project" value="InterPro"/>
</dbReference>
<dbReference type="eggNOG" id="KOG0767">
    <property type="taxonomic scope" value="Eukaryota"/>
</dbReference>
<keyword evidence="3" id="KW-0813">Transport</keyword>
<evidence type="ECO:0000256" key="8">
    <source>
        <dbReference type="ARBA" id="ARBA00023128"/>
    </source>
</evidence>
<evidence type="ECO:0000256" key="1">
    <source>
        <dbReference type="ARBA" id="ARBA00004448"/>
    </source>
</evidence>
<keyword evidence="9" id="KW-0472">Membrane</keyword>
<dbReference type="AlphaFoldDB" id="A0A0D9WN59"/>
<organism evidence="10 11">
    <name type="scientific">Leersia perrieri</name>
    <dbReference type="NCBI Taxonomy" id="77586"/>
    <lineage>
        <taxon>Eukaryota</taxon>
        <taxon>Viridiplantae</taxon>
        <taxon>Streptophyta</taxon>
        <taxon>Embryophyta</taxon>
        <taxon>Tracheophyta</taxon>
        <taxon>Spermatophyta</taxon>
        <taxon>Magnoliopsida</taxon>
        <taxon>Liliopsida</taxon>
        <taxon>Poales</taxon>
        <taxon>Poaceae</taxon>
        <taxon>BOP clade</taxon>
        <taxon>Oryzoideae</taxon>
        <taxon>Oryzeae</taxon>
        <taxon>Oryzinae</taxon>
        <taxon>Leersia</taxon>
    </lineage>
</organism>
<evidence type="ECO:0000256" key="4">
    <source>
        <dbReference type="ARBA" id="ARBA00022692"/>
    </source>
</evidence>
<reference evidence="10 11" key="1">
    <citation type="submission" date="2012-08" db="EMBL/GenBank/DDBJ databases">
        <title>Oryza genome evolution.</title>
        <authorList>
            <person name="Wing R.A."/>
        </authorList>
    </citation>
    <scope>NUCLEOTIDE SEQUENCE</scope>
</reference>
<dbReference type="GO" id="GO:0005743">
    <property type="term" value="C:mitochondrial inner membrane"/>
    <property type="evidence" value="ECO:0007669"/>
    <property type="project" value="UniProtKB-SubCell"/>
</dbReference>
<dbReference type="InterPro" id="IPR044677">
    <property type="entry name" value="SLC25A3/Pic2/Mir1-like"/>
</dbReference>
<keyword evidence="11" id="KW-1185">Reference proteome</keyword>
<dbReference type="PANTHER" id="PTHR45671:SF10">
    <property type="entry name" value="SOLUTE CARRIER FAMILY 25 MEMBER 3"/>
    <property type="match status" value="1"/>
</dbReference>
<dbReference type="STRING" id="77586.A0A0D9WN59"/>
<dbReference type="Gramene" id="LPERR06G06400.1">
    <property type="protein sequence ID" value="LPERR06G06400.1"/>
    <property type="gene ID" value="LPERR06G06400"/>
</dbReference>
<dbReference type="HOGENOM" id="CLU_2501196_0_0_1"/>
<evidence type="ECO:0000313" key="10">
    <source>
        <dbReference type="EnsemblPlants" id="LPERR06G06400.1"/>
    </source>
</evidence>
<keyword evidence="7" id="KW-1133">Transmembrane helix</keyword>
<sequence>MHGRRHRQLRLHPYGTLAHTPLDLVNCNVQGAEYSQKYKTLVYLAGAASTEVNADVALCPFEAVKFRVQAQPEFARGLGDEPPQDD</sequence>
<evidence type="ECO:0000256" key="3">
    <source>
        <dbReference type="ARBA" id="ARBA00022448"/>
    </source>
</evidence>
<dbReference type="EnsemblPlants" id="LPERR06G06400.1">
    <property type="protein sequence ID" value="LPERR06G06400.1"/>
    <property type="gene ID" value="LPERR06G06400"/>
</dbReference>
<evidence type="ECO:0000256" key="5">
    <source>
        <dbReference type="ARBA" id="ARBA00022737"/>
    </source>
</evidence>